<dbReference type="Proteomes" id="UP000634043">
    <property type="component" value="Unassembled WGS sequence"/>
</dbReference>
<dbReference type="RefSeq" id="WP_188500288.1">
    <property type="nucleotide sequence ID" value="NZ_BMFP01000001.1"/>
</dbReference>
<evidence type="ECO:0008006" key="3">
    <source>
        <dbReference type="Google" id="ProtNLM"/>
    </source>
</evidence>
<evidence type="ECO:0000313" key="2">
    <source>
        <dbReference type="Proteomes" id="UP000634043"/>
    </source>
</evidence>
<keyword evidence="2" id="KW-1185">Reference proteome</keyword>
<accession>A0ABQ1W0A5</accession>
<dbReference type="EMBL" id="BMFP01000001">
    <property type="protein sequence ID" value="GGG06459.1"/>
    <property type="molecule type" value="Genomic_DNA"/>
</dbReference>
<name>A0ABQ1W0A5_9BACT</name>
<gene>
    <name evidence="1" type="ORF">GCM10011323_08960</name>
</gene>
<organism evidence="1 2">
    <name type="scientific">Pontibacter amylolyticus</name>
    <dbReference type="NCBI Taxonomy" id="1424080"/>
    <lineage>
        <taxon>Bacteria</taxon>
        <taxon>Pseudomonadati</taxon>
        <taxon>Bacteroidota</taxon>
        <taxon>Cytophagia</taxon>
        <taxon>Cytophagales</taxon>
        <taxon>Hymenobacteraceae</taxon>
        <taxon>Pontibacter</taxon>
    </lineage>
</organism>
<reference evidence="2" key="1">
    <citation type="journal article" date="2019" name="Int. J. Syst. Evol. Microbiol.">
        <title>The Global Catalogue of Microorganisms (GCM) 10K type strain sequencing project: providing services to taxonomists for standard genome sequencing and annotation.</title>
        <authorList>
            <consortium name="The Broad Institute Genomics Platform"/>
            <consortium name="The Broad Institute Genome Sequencing Center for Infectious Disease"/>
            <person name="Wu L."/>
            <person name="Ma J."/>
        </authorList>
    </citation>
    <scope>NUCLEOTIDE SEQUENCE [LARGE SCALE GENOMIC DNA]</scope>
    <source>
        <strain evidence="2">CGMCC 1.12749</strain>
    </source>
</reference>
<evidence type="ECO:0000313" key="1">
    <source>
        <dbReference type="EMBL" id="GGG06459.1"/>
    </source>
</evidence>
<sequence>MNKTCIFCGLTPENKNREHVLPKWLLELTGNPKRTVKIGFDWSSRKELSFSFDSLVFPSCKSCNDKYSLLEEKAKVIVIKILQYDYLDTEDITILLDWFDKVRTGLWIGYQYLSKNALGVDPKFYIDQRIRTKDRLILINDFNNENVGLTLIGVNTPFFHWYPTCFGLIINNKIFTNASTDFLVSHNLGLPFPKIGYVSSEHRMTEFEMLGGRHKLNKRIFRFNFLRPYTILGQAIATPDFIDSNSNHYSNEYVHNYWQNGEKGLGKIFCETNGNLEWLDEDDEVQVDLRPFIKEGKLRVDIQTLKLQNFVFDNFNVSGERLIPEQQENYKNYSKLLKEFNRKTLAILHLQ</sequence>
<protein>
    <recommendedName>
        <fullName evidence="3">HNH endonuclease</fullName>
    </recommendedName>
</protein>
<comment type="caution">
    <text evidence="1">The sequence shown here is derived from an EMBL/GenBank/DDBJ whole genome shotgun (WGS) entry which is preliminary data.</text>
</comment>
<proteinExistence type="predicted"/>